<dbReference type="SUPFAM" id="SSF46689">
    <property type="entry name" value="Homeodomain-like"/>
    <property type="match status" value="1"/>
</dbReference>
<gene>
    <name evidence="6" type="ORF">GR183_05560</name>
</gene>
<comment type="caution">
    <text evidence="6">The sequence shown here is derived from an EMBL/GenBank/DDBJ whole genome shotgun (WGS) entry which is preliminary data.</text>
</comment>
<keyword evidence="7" id="KW-1185">Reference proteome</keyword>
<evidence type="ECO:0000259" key="5">
    <source>
        <dbReference type="PROSITE" id="PS50977"/>
    </source>
</evidence>
<dbReference type="Pfam" id="PF00440">
    <property type="entry name" value="TetR_N"/>
    <property type="match status" value="1"/>
</dbReference>
<feature type="domain" description="HTH tetR-type" evidence="5">
    <location>
        <begin position="17"/>
        <end position="77"/>
    </location>
</feature>
<reference evidence="6 7" key="1">
    <citation type="submission" date="2019-12" db="EMBL/GenBank/DDBJ databases">
        <authorList>
            <person name="Li M."/>
        </authorList>
    </citation>
    <scope>NUCLEOTIDE SEQUENCE [LARGE SCALE GENOMIC DNA]</scope>
    <source>
        <strain evidence="6 7">GBMRC 2046</strain>
    </source>
</reference>
<evidence type="ECO:0000313" key="7">
    <source>
        <dbReference type="Proteomes" id="UP000433101"/>
    </source>
</evidence>
<dbReference type="InterPro" id="IPR050109">
    <property type="entry name" value="HTH-type_TetR-like_transc_reg"/>
</dbReference>
<organism evidence="6 7">
    <name type="scientific">Stappia sediminis</name>
    <dbReference type="NCBI Taxonomy" id="2692190"/>
    <lineage>
        <taxon>Bacteria</taxon>
        <taxon>Pseudomonadati</taxon>
        <taxon>Pseudomonadota</taxon>
        <taxon>Alphaproteobacteria</taxon>
        <taxon>Hyphomicrobiales</taxon>
        <taxon>Stappiaceae</taxon>
        <taxon>Stappia</taxon>
    </lineage>
</organism>
<evidence type="ECO:0000256" key="3">
    <source>
        <dbReference type="ARBA" id="ARBA00023163"/>
    </source>
</evidence>
<dbReference type="PANTHER" id="PTHR30055">
    <property type="entry name" value="HTH-TYPE TRANSCRIPTIONAL REGULATOR RUTR"/>
    <property type="match status" value="1"/>
</dbReference>
<dbReference type="InterPro" id="IPR009057">
    <property type="entry name" value="Homeodomain-like_sf"/>
</dbReference>
<dbReference type="Proteomes" id="UP000433101">
    <property type="component" value="Unassembled WGS sequence"/>
</dbReference>
<dbReference type="InterPro" id="IPR041479">
    <property type="entry name" value="TetR_CgmR_C"/>
</dbReference>
<dbReference type="Pfam" id="PF17937">
    <property type="entry name" value="TetR_C_28"/>
    <property type="match status" value="1"/>
</dbReference>
<proteinExistence type="predicted"/>
<keyword evidence="1" id="KW-0805">Transcription regulation</keyword>
<dbReference type="AlphaFoldDB" id="A0A7X3S713"/>
<accession>A0A7X3S713</accession>
<evidence type="ECO:0000256" key="4">
    <source>
        <dbReference type="PROSITE-ProRule" id="PRU00335"/>
    </source>
</evidence>
<dbReference type="PROSITE" id="PS50977">
    <property type="entry name" value="HTH_TETR_2"/>
    <property type="match status" value="1"/>
</dbReference>
<keyword evidence="2 4" id="KW-0238">DNA-binding</keyword>
<dbReference type="GO" id="GO:0000976">
    <property type="term" value="F:transcription cis-regulatory region binding"/>
    <property type="evidence" value="ECO:0007669"/>
    <property type="project" value="TreeGrafter"/>
</dbReference>
<evidence type="ECO:0000256" key="2">
    <source>
        <dbReference type="ARBA" id="ARBA00023125"/>
    </source>
</evidence>
<dbReference type="GO" id="GO:0003700">
    <property type="term" value="F:DNA-binding transcription factor activity"/>
    <property type="evidence" value="ECO:0007669"/>
    <property type="project" value="TreeGrafter"/>
</dbReference>
<protein>
    <submittedName>
        <fullName evidence="6">TetR family transcriptional regulator</fullName>
    </submittedName>
</protein>
<name>A0A7X3S713_9HYPH</name>
<dbReference type="Gene3D" id="1.10.357.10">
    <property type="entry name" value="Tetracycline Repressor, domain 2"/>
    <property type="match status" value="1"/>
</dbReference>
<dbReference type="PRINTS" id="PR00455">
    <property type="entry name" value="HTHTETR"/>
</dbReference>
<dbReference type="EMBL" id="WUMV01000002">
    <property type="protein sequence ID" value="MXN64363.1"/>
    <property type="molecule type" value="Genomic_DNA"/>
</dbReference>
<dbReference type="InterPro" id="IPR001647">
    <property type="entry name" value="HTH_TetR"/>
</dbReference>
<evidence type="ECO:0000313" key="6">
    <source>
        <dbReference type="EMBL" id="MXN64363.1"/>
    </source>
</evidence>
<feature type="DNA-binding region" description="H-T-H motif" evidence="4">
    <location>
        <begin position="40"/>
        <end position="59"/>
    </location>
</feature>
<dbReference type="RefSeq" id="WP_160774591.1">
    <property type="nucleotide sequence ID" value="NZ_WUMV01000002.1"/>
</dbReference>
<sequence length="192" mass="21368">MNQTRNSARKTAVKRKSGSREKIIDAALVVVSDQGLRRFSLEAVAEIAGVSKGGLLYNFPTKSDLLKAMVARHVEEFSDQFDKTCLCLSAEGKRNSVIRAYLTTFRDYFCVKEQSPSGFLAAIAEEPGLLDPVREQNARIVKEIRSKSDNPKLAMAAFLTIAGIRHTQLFSIDCMSREETLGVIGYLLEQFE</sequence>
<dbReference type="PANTHER" id="PTHR30055:SF234">
    <property type="entry name" value="HTH-TYPE TRANSCRIPTIONAL REGULATOR BETI"/>
    <property type="match status" value="1"/>
</dbReference>
<evidence type="ECO:0000256" key="1">
    <source>
        <dbReference type="ARBA" id="ARBA00023015"/>
    </source>
</evidence>
<keyword evidence="3" id="KW-0804">Transcription</keyword>